<reference evidence="1" key="1">
    <citation type="submission" date="2023-04" db="EMBL/GenBank/DDBJ databases">
        <title>Genomic characterization of avipoxvirus isolates from Andean condor (Vultur gryphus).</title>
        <authorList>
            <person name="Butt S.L."/>
            <person name="Do Nascimento G.M."/>
            <person name="Tripathy D.N."/>
            <person name="Diel D.G."/>
        </authorList>
    </citation>
    <scope>NUCLEOTIDE SEQUENCE</scope>
    <source>
        <strain evidence="1">CDPV99</strain>
    </source>
</reference>
<protein>
    <submittedName>
        <fullName evidence="1">Uncharacterized protein</fullName>
    </submittedName>
</protein>
<dbReference type="EMBL" id="OQ865376">
    <property type="protein sequence ID" value="WHV01222.1"/>
    <property type="molecule type" value="Genomic_DNA"/>
</dbReference>
<evidence type="ECO:0000313" key="1">
    <source>
        <dbReference type="EMBL" id="WHV01222.1"/>
    </source>
</evidence>
<gene>
    <name evidence="1" type="ORF">CDPV99-106</name>
</gene>
<name>A0AAT9UNQ8_9POXV</name>
<organism evidence="1">
    <name type="scientific">Condorpox virus</name>
    <dbReference type="NCBI Taxonomy" id="3049970"/>
    <lineage>
        <taxon>Viruses</taxon>
        <taxon>Varidnaviria</taxon>
        <taxon>Bamfordvirae</taxon>
        <taxon>Nucleocytoviricota</taxon>
        <taxon>Pokkesviricetes</taxon>
        <taxon>Chitovirales</taxon>
        <taxon>Poxviridae</taxon>
        <taxon>Chordopoxvirinae</taxon>
        <taxon>Avipoxvirus</taxon>
    </lineage>
</organism>
<proteinExistence type="predicted"/>
<sequence>MAENYKDCKCQCCCCTCNCRGELLSSWNNYKCMYHDIMISSDNNVKTLLKSLYGHFLFSISLIKDFFTIRNNTHQLY</sequence>
<accession>A0AAT9UNQ8</accession>